<accession>A0A1R4ABQ8</accession>
<reference evidence="2 3" key="1">
    <citation type="journal article" date="2012" name="Nucleic Acids Res.">
        <title>Sequencing of the smallest Apicomplexan genome from the human pathogen Babesia microti.</title>
        <authorList>
            <person name="Cornillot E."/>
            <person name="Hadj-Kaddour K."/>
            <person name="Dassouli A."/>
            <person name="Noel B."/>
            <person name="Ranwez V."/>
            <person name="Vacherie B."/>
            <person name="Augagneur Y."/>
            <person name="Bres V."/>
            <person name="Duclos A."/>
            <person name="Randazzo S."/>
            <person name="Carcy B."/>
            <person name="Debierre-Grockiego F."/>
            <person name="Delbecq S."/>
            <person name="Moubri-Menage K."/>
            <person name="Shams-Eldin H."/>
            <person name="Usmani-Brown S."/>
            <person name="Bringaud F."/>
            <person name="Wincker P."/>
            <person name="Vivares C.P."/>
            <person name="Schwarz R.T."/>
            <person name="Schetters T.P."/>
            <person name="Krause P.J."/>
            <person name="Gorenflot A."/>
            <person name="Berry V."/>
            <person name="Barbe V."/>
            <person name="Ben Mamoun C."/>
        </authorList>
    </citation>
    <scope>NUCLEOTIDE SEQUENCE [LARGE SCALE GENOMIC DNA]</scope>
    <source>
        <strain evidence="2 3">RI</strain>
    </source>
</reference>
<dbReference type="EMBL" id="LN871598">
    <property type="protein sequence ID" value="SJK86375.1"/>
    <property type="molecule type" value="Genomic_DNA"/>
</dbReference>
<dbReference type="KEGG" id="bmic:BMR1_03g01725"/>
<evidence type="ECO:0000313" key="2">
    <source>
        <dbReference type="EMBL" id="SJK86375.1"/>
    </source>
</evidence>
<proteinExistence type="predicted"/>
<protein>
    <submittedName>
        <fullName evidence="2">Rrp15p</fullName>
    </submittedName>
</protein>
<reference evidence="2 3" key="3">
    <citation type="journal article" date="2016" name="Sci. Rep.">
        <title>Genome-wide diversity and gene expression profiling of Babesia microti isolates identify polymorphic genes that mediate host-pathogen interactions.</title>
        <authorList>
            <person name="Silva J.C."/>
            <person name="Cornillot E."/>
            <person name="McCracken C."/>
            <person name="Usmani-Brown S."/>
            <person name="Dwivedi A."/>
            <person name="Ifeonu O.O."/>
            <person name="Crabtree J."/>
            <person name="Gotia H.T."/>
            <person name="Virji A.Z."/>
            <person name="Reynes C."/>
            <person name="Colinge J."/>
            <person name="Kumar V."/>
            <person name="Lawres L."/>
            <person name="Pazzi J.E."/>
            <person name="Pablo J.V."/>
            <person name="Hung C."/>
            <person name="Brancato J."/>
            <person name="Kumari P."/>
            <person name="Orvis J."/>
            <person name="Tretina K."/>
            <person name="Chibucos M."/>
            <person name="Ott S."/>
            <person name="Sadzewicz L."/>
            <person name="Sengamalay N."/>
            <person name="Shetty A.C."/>
            <person name="Su Q."/>
            <person name="Tallon L."/>
            <person name="Fraser C.M."/>
            <person name="Frutos R."/>
            <person name="Molina D.M."/>
            <person name="Krause P.J."/>
            <person name="Ben Mamoun C."/>
        </authorList>
    </citation>
    <scope>NUCLEOTIDE SEQUENCE [LARGE SCALE GENOMIC DNA]</scope>
    <source>
        <strain evidence="2 3">RI</strain>
    </source>
</reference>
<dbReference type="GeneID" id="24424980"/>
<feature type="region of interest" description="Disordered" evidence="1">
    <location>
        <begin position="1"/>
        <end position="22"/>
    </location>
</feature>
<organism evidence="2 3">
    <name type="scientific">Babesia microti (strain RI)</name>
    <dbReference type="NCBI Taxonomy" id="1133968"/>
    <lineage>
        <taxon>Eukaryota</taxon>
        <taxon>Sar</taxon>
        <taxon>Alveolata</taxon>
        <taxon>Apicomplexa</taxon>
        <taxon>Aconoidasida</taxon>
        <taxon>Piroplasmida</taxon>
        <taxon>Babesiidae</taxon>
        <taxon>Babesia</taxon>
    </lineage>
</organism>
<dbReference type="Proteomes" id="UP000002899">
    <property type="component" value="Chromosome III"/>
</dbReference>
<dbReference type="VEuPathDB" id="PiroplasmaDB:BMR1_03g01725"/>
<evidence type="ECO:0000256" key="1">
    <source>
        <dbReference type="SAM" id="MobiDB-lite"/>
    </source>
</evidence>
<dbReference type="RefSeq" id="XP_021338537.1">
    <property type="nucleotide sequence ID" value="XM_021481962.1"/>
</dbReference>
<reference evidence="2 3" key="2">
    <citation type="journal article" date="2013" name="PLoS ONE">
        <title>Whole genome mapping and re-organization of the nuclear and mitochondrial genomes of Babesia microti isolates.</title>
        <authorList>
            <person name="Cornillot E."/>
            <person name="Dassouli A."/>
            <person name="Garg A."/>
            <person name="Pachikara N."/>
            <person name="Randazzo S."/>
            <person name="Depoix D."/>
            <person name="Carcy B."/>
            <person name="Delbecq S."/>
            <person name="Frutos R."/>
            <person name="Silva J.C."/>
            <person name="Sutton R."/>
            <person name="Krause P.J."/>
            <person name="Mamoun C.B."/>
        </authorList>
    </citation>
    <scope>NUCLEOTIDE SEQUENCE [LARGE SCALE GENOMIC DNA]</scope>
    <source>
        <strain evidence="2 3">RI</strain>
    </source>
</reference>
<keyword evidence="3" id="KW-1185">Reference proteome</keyword>
<gene>
    <name evidence="2" type="ORF">BMR1_03g01725</name>
</gene>
<evidence type="ECO:0000313" key="3">
    <source>
        <dbReference type="Proteomes" id="UP000002899"/>
    </source>
</evidence>
<dbReference type="AlphaFoldDB" id="A0A1R4ABQ8"/>
<sequence length="117" mass="13216">MDNHNDIGNANSAVNDSKNNQTDIGVNLKGFSTAFKTVHDRKGGKIVKLLKNRKKVNKSNQIVNAEAQKQARLIRKHRESIRQKPADYDVKSERVLKSIAKKGVINILKTIYETQSF</sequence>
<name>A0A1R4ABQ8_BABMR</name>